<dbReference type="EMBL" id="JAYGIE010000053">
    <property type="protein sequence ID" value="MEA5478035.1"/>
    <property type="molecule type" value="Genomic_DNA"/>
</dbReference>
<sequence length="478" mass="55911">MPKVILTNSAIKNKLKEKGFKYPSAICEYIWNSLDAEATHVKIISVCNQLGGIESITISDNGIGIIDPKSFEPIFESAKKKDFSATKTASLPHGKYGFGRLTFSIFAEEAIWTTVYRDEQTEKNYKYTISVKSNNLTDWNDTERTETEEKTGTSVIFNRIHSDIGDDIDEDLADYIKSEFAWFLELNSRKGYTIKINEKNVDYSSTISFSTSLEEHTLEKYKLEVKFILWNHKLNEEYSRFYLLDSKNNEKFTSTTTLNNKGDDFFHSIYVKSELFDNMDNLQLYENPIFESSEQGIAYKKLKKFIDSYLRDRRRPFIVKAADKLVNEFDAKGVFPTFRDDDEFDLYRKEALHTVTKQLYQVEPKIFRSLNLDQKKIFVRLLETIMRSGEKDKIFDVLKEVLSLESSELEQLGNILKSSKLSNVIKTIQLIEDRYRAVEYLKSLVYKREYNADEPNHIQKLVEKRQFKDEMQHLEIFA</sequence>
<organism evidence="1 2">
    <name type="scientific">Pseudanabaena galeata UHCC 0370</name>
    <dbReference type="NCBI Taxonomy" id="3110310"/>
    <lineage>
        <taxon>Bacteria</taxon>
        <taxon>Bacillati</taxon>
        <taxon>Cyanobacteriota</taxon>
        <taxon>Cyanophyceae</taxon>
        <taxon>Pseudanabaenales</taxon>
        <taxon>Pseudanabaenaceae</taxon>
        <taxon>Pseudanabaena</taxon>
    </lineage>
</organism>
<accession>A0ABU5TIM0</accession>
<dbReference type="GO" id="GO:0005524">
    <property type="term" value="F:ATP binding"/>
    <property type="evidence" value="ECO:0007669"/>
    <property type="project" value="UniProtKB-KW"/>
</dbReference>
<keyword evidence="1" id="KW-0547">Nucleotide-binding</keyword>
<dbReference type="RefSeq" id="WP_323261614.1">
    <property type="nucleotide sequence ID" value="NZ_JAYGIE010000053.1"/>
</dbReference>
<protein>
    <submittedName>
        <fullName evidence="1">ATP-binding protein</fullName>
    </submittedName>
</protein>
<dbReference type="Pfam" id="PF13589">
    <property type="entry name" value="HATPase_c_3"/>
    <property type="match status" value="1"/>
</dbReference>
<evidence type="ECO:0000313" key="1">
    <source>
        <dbReference type="EMBL" id="MEA5478035.1"/>
    </source>
</evidence>
<reference evidence="1 2" key="1">
    <citation type="submission" date="2023-12" db="EMBL/GenBank/DDBJ databases">
        <title>Baltic Sea Cyanobacteria.</title>
        <authorList>
            <person name="Delbaje E."/>
            <person name="Fewer D.P."/>
            <person name="Shishido T.K."/>
        </authorList>
    </citation>
    <scope>NUCLEOTIDE SEQUENCE [LARGE SCALE GENOMIC DNA]</scope>
    <source>
        <strain evidence="1 2">UHCC 0370</strain>
    </source>
</reference>
<name>A0ABU5TIM0_9CYAN</name>
<dbReference type="Gene3D" id="3.30.565.10">
    <property type="entry name" value="Histidine kinase-like ATPase, C-terminal domain"/>
    <property type="match status" value="1"/>
</dbReference>
<proteinExistence type="predicted"/>
<comment type="caution">
    <text evidence="1">The sequence shown here is derived from an EMBL/GenBank/DDBJ whole genome shotgun (WGS) entry which is preliminary data.</text>
</comment>
<evidence type="ECO:0000313" key="2">
    <source>
        <dbReference type="Proteomes" id="UP001301388"/>
    </source>
</evidence>
<keyword evidence="1" id="KW-0067">ATP-binding</keyword>
<keyword evidence="2" id="KW-1185">Reference proteome</keyword>
<dbReference type="Proteomes" id="UP001301388">
    <property type="component" value="Unassembled WGS sequence"/>
</dbReference>
<gene>
    <name evidence="1" type="ORF">VB774_10430</name>
</gene>
<dbReference type="SUPFAM" id="SSF55874">
    <property type="entry name" value="ATPase domain of HSP90 chaperone/DNA topoisomerase II/histidine kinase"/>
    <property type="match status" value="1"/>
</dbReference>
<dbReference type="InterPro" id="IPR036890">
    <property type="entry name" value="HATPase_C_sf"/>
</dbReference>